<dbReference type="SUPFAM" id="SSF56752">
    <property type="entry name" value="D-aminoacid aminotransferase-like PLP-dependent enzymes"/>
    <property type="match status" value="1"/>
</dbReference>
<protein>
    <submittedName>
        <fullName evidence="1">Aminotransferase class IV</fullName>
    </submittedName>
</protein>
<dbReference type="Gene3D" id="3.30.470.10">
    <property type="match status" value="1"/>
</dbReference>
<dbReference type="GO" id="GO:0008483">
    <property type="term" value="F:transaminase activity"/>
    <property type="evidence" value="ECO:0007669"/>
    <property type="project" value="UniProtKB-KW"/>
</dbReference>
<keyword evidence="1" id="KW-0032">Aminotransferase</keyword>
<name>A0A9D2RHK8_9BURK</name>
<comment type="caution">
    <text evidence="1">The sequence shown here is derived from an EMBL/GenBank/DDBJ whole genome shotgun (WGS) entry which is preliminary data.</text>
</comment>
<proteinExistence type="predicted"/>
<keyword evidence="1" id="KW-0808">Transferase</keyword>
<dbReference type="InterPro" id="IPR036038">
    <property type="entry name" value="Aminotransferase-like"/>
</dbReference>
<dbReference type="EMBL" id="DWUQ01000173">
    <property type="protein sequence ID" value="HJD45005.1"/>
    <property type="molecule type" value="Genomic_DNA"/>
</dbReference>
<gene>
    <name evidence="1" type="ORF">H9906_08290</name>
</gene>
<reference evidence="1" key="1">
    <citation type="journal article" date="2021" name="PeerJ">
        <title>Extensive microbial diversity within the chicken gut microbiome revealed by metagenomics and culture.</title>
        <authorList>
            <person name="Gilroy R."/>
            <person name="Ravi A."/>
            <person name="Getino M."/>
            <person name="Pursley I."/>
            <person name="Horton D.L."/>
            <person name="Alikhan N.F."/>
            <person name="Baker D."/>
            <person name="Gharbi K."/>
            <person name="Hall N."/>
            <person name="Watson M."/>
            <person name="Adriaenssens E.M."/>
            <person name="Foster-Nyarko E."/>
            <person name="Jarju S."/>
            <person name="Secka A."/>
            <person name="Antonio M."/>
            <person name="Oren A."/>
            <person name="Chaudhuri R.R."/>
            <person name="La Ragione R."/>
            <person name="Hildebrand F."/>
            <person name="Pallen M.J."/>
        </authorList>
    </citation>
    <scope>NUCLEOTIDE SEQUENCE</scope>
    <source>
        <strain evidence="1">9264</strain>
    </source>
</reference>
<dbReference type="InterPro" id="IPR001544">
    <property type="entry name" value="Aminotrans_IV"/>
</dbReference>
<dbReference type="Gene3D" id="3.20.10.10">
    <property type="entry name" value="D-amino Acid Aminotransferase, subunit A, domain 2"/>
    <property type="match status" value="1"/>
</dbReference>
<dbReference type="Pfam" id="PF01063">
    <property type="entry name" value="Aminotran_4"/>
    <property type="match status" value="1"/>
</dbReference>
<reference evidence="1" key="2">
    <citation type="submission" date="2021-04" db="EMBL/GenBank/DDBJ databases">
        <authorList>
            <person name="Gilroy R."/>
        </authorList>
    </citation>
    <scope>NUCLEOTIDE SEQUENCE</scope>
    <source>
        <strain evidence="1">9264</strain>
    </source>
</reference>
<dbReference type="InterPro" id="IPR043131">
    <property type="entry name" value="BCAT-like_N"/>
</dbReference>
<dbReference type="InterPro" id="IPR043132">
    <property type="entry name" value="BCAT-like_C"/>
</dbReference>
<accession>A0A9D2RHK8</accession>
<dbReference type="Proteomes" id="UP000823889">
    <property type="component" value="Unassembled WGS sequence"/>
</dbReference>
<organism evidence="1 2">
    <name type="scientific">Candidatus Paenalcaligenes intestinipullorum</name>
    <dbReference type="NCBI Taxonomy" id="2838718"/>
    <lineage>
        <taxon>Bacteria</taxon>
        <taxon>Pseudomonadati</taxon>
        <taxon>Pseudomonadota</taxon>
        <taxon>Betaproteobacteria</taxon>
        <taxon>Burkholderiales</taxon>
        <taxon>Alcaligenaceae</taxon>
        <taxon>Paenalcaligenes</taxon>
    </lineage>
</organism>
<evidence type="ECO:0000313" key="2">
    <source>
        <dbReference type="Proteomes" id="UP000823889"/>
    </source>
</evidence>
<dbReference type="AlphaFoldDB" id="A0A9D2RHK8"/>
<evidence type="ECO:0000313" key="1">
    <source>
        <dbReference type="EMBL" id="HJD45005.1"/>
    </source>
</evidence>
<sequence>MTTLPDRPDSPPYLIETMQGNAQQGVPLLAQHLTRLQHSAEALHYPCPLEAIRTAIEKQCQKLNSHAHRLRLCLHANGEFSLTADPLAPTPQPVQLSLSRTALPNSSWLQHKSSHRPWYDAAQIWLSQHPAYFDVLFLNEHNQLCEGSRSNVYLFVEGQWLTPLLGAGLLPGVMRAQLLEQGLVREAALTKQDLLNASAWRVSNALRGWLDATLDATEINL</sequence>